<dbReference type="InterPro" id="IPR001867">
    <property type="entry name" value="OmpR/PhoB-type_DNA-bd"/>
</dbReference>
<dbReference type="GO" id="GO:0006355">
    <property type="term" value="P:regulation of DNA-templated transcription"/>
    <property type="evidence" value="ECO:0007669"/>
    <property type="project" value="InterPro"/>
</dbReference>
<dbReference type="Gene3D" id="6.10.250.690">
    <property type="match status" value="1"/>
</dbReference>
<dbReference type="PROSITE" id="PS51755">
    <property type="entry name" value="OMPR_PHOB"/>
    <property type="match status" value="1"/>
</dbReference>
<dbReference type="EMBL" id="JACEFT010000001">
    <property type="protein sequence ID" value="MBA2777753.1"/>
    <property type="molecule type" value="Genomic_DNA"/>
</dbReference>
<dbReference type="Pfam" id="PF00486">
    <property type="entry name" value="Trans_reg_C"/>
    <property type="match status" value="1"/>
</dbReference>
<gene>
    <name evidence="8" type="ORF">H1D44_02450</name>
    <name evidence="9" type="ORF">HOP48_02530</name>
</gene>
<dbReference type="EMBL" id="JABFUB010000001">
    <property type="protein sequence ID" value="MCG6660423.1"/>
    <property type="molecule type" value="Genomic_DNA"/>
</dbReference>
<dbReference type="Gene3D" id="3.40.50.2300">
    <property type="match status" value="1"/>
</dbReference>
<keyword evidence="11" id="KW-1185">Reference proteome</keyword>
<evidence type="ECO:0000259" key="6">
    <source>
        <dbReference type="PROSITE" id="PS50110"/>
    </source>
</evidence>
<dbReference type="InterPro" id="IPR039420">
    <property type="entry name" value="WalR-like"/>
</dbReference>
<evidence type="ECO:0000256" key="5">
    <source>
        <dbReference type="PROSITE-ProRule" id="PRU01091"/>
    </source>
</evidence>
<feature type="domain" description="Response regulatory" evidence="6">
    <location>
        <begin position="2"/>
        <end position="116"/>
    </location>
</feature>
<evidence type="ECO:0000313" key="10">
    <source>
        <dbReference type="Proteomes" id="UP000518091"/>
    </source>
</evidence>
<keyword evidence="1" id="KW-0805">Transcription regulation</keyword>
<feature type="domain" description="OmpR/PhoB-type" evidence="7">
    <location>
        <begin position="124"/>
        <end position="219"/>
    </location>
</feature>
<keyword evidence="3" id="KW-0804">Transcription</keyword>
<dbReference type="CDD" id="cd00383">
    <property type="entry name" value="trans_reg_C"/>
    <property type="match status" value="1"/>
</dbReference>
<name>A0A7V9VYG6_9GAMM</name>
<organism evidence="8 10">
    <name type="scientific">Billgrantia kenyensis</name>
    <dbReference type="NCBI Taxonomy" id="321266"/>
    <lineage>
        <taxon>Bacteria</taxon>
        <taxon>Pseudomonadati</taxon>
        <taxon>Pseudomonadota</taxon>
        <taxon>Gammaproteobacteria</taxon>
        <taxon>Oceanospirillales</taxon>
        <taxon>Halomonadaceae</taxon>
        <taxon>Billgrantia</taxon>
    </lineage>
</organism>
<evidence type="ECO:0000259" key="7">
    <source>
        <dbReference type="PROSITE" id="PS51755"/>
    </source>
</evidence>
<dbReference type="Proteomes" id="UP000814353">
    <property type="component" value="Unassembled WGS sequence"/>
</dbReference>
<dbReference type="SMART" id="SM00862">
    <property type="entry name" value="Trans_reg_C"/>
    <property type="match status" value="1"/>
</dbReference>
<evidence type="ECO:0000313" key="9">
    <source>
        <dbReference type="EMBL" id="MCG6660423.1"/>
    </source>
</evidence>
<dbReference type="RefSeq" id="WP_181513245.1">
    <property type="nucleotide sequence ID" value="NZ_JABFUB010000001.1"/>
</dbReference>
<evidence type="ECO:0000256" key="4">
    <source>
        <dbReference type="PROSITE-ProRule" id="PRU00169"/>
    </source>
</evidence>
<dbReference type="AlphaFoldDB" id="A0A7V9VYG6"/>
<sequence length="222" mass="24439">MKALVIEDNPNLATSIATFLGETGFQVETCGDGRSAEHLLQTLSFDLILLDLGLPELDGIHLLRRLRSRNDRTPVLIISARDALDQRVLGLEEGADDYLAKPFSLVEVAARAKALVRRAKQFGENSLQCGDIELPSGSPVALVAGKPVTLHRREREVLEYLLINQGRLVSKAQLIDRLSDLDDTVSPSAIETYISRLRKKLGDGIQLRTVRGLGYLLDTKSN</sequence>
<dbReference type="InterPro" id="IPR001789">
    <property type="entry name" value="Sig_transdc_resp-reg_receiver"/>
</dbReference>
<evidence type="ECO:0000256" key="1">
    <source>
        <dbReference type="ARBA" id="ARBA00023015"/>
    </source>
</evidence>
<feature type="DNA-binding region" description="OmpR/PhoB-type" evidence="5">
    <location>
        <begin position="124"/>
        <end position="219"/>
    </location>
</feature>
<proteinExistence type="predicted"/>
<comment type="caution">
    <text evidence="8">The sequence shown here is derived from an EMBL/GenBank/DDBJ whole genome shotgun (WGS) entry which is preliminary data.</text>
</comment>
<dbReference type="PANTHER" id="PTHR48111">
    <property type="entry name" value="REGULATOR OF RPOS"/>
    <property type="match status" value="1"/>
</dbReference>
<dbReference type="SMART" id="SM00448">
    <property type="entry name" value="REC"/>
    <property type="match status" value="1"/>
</dbReference>
<reference evidence="9 11" key="1">
    <citation type="submission" date="2020-05" db="EMBL/GenBank/DDBJ databases">
        <title>Comparative genomic analysis of denitrifying bacteria from Halomonas genus.</title>
        <authorList>
            <person name="Wang L."/>
            <person name="Shao Z."/>
        </authorList>
    </citation>
    <scope>NUCLEOTIDE SEQUENCE [LARGE SCALE GENOMIC DNA]</scope>
    <source>
        <strain evidence="9 11">DSM 17331</strain>
    </source>
</reference>
<dbReference type="PANTHER" id="PTHR48111:SF67">
    <property type="entry name" value="TRANSCRIPTIONAL REGULATORY PROTEIN TCTD"/>
    <property type="match status" value="1"/>
</dbReference>
<keyword evidence="2 5" id="KW-0238">DNA-binding</keyword>
<keyword evidence="4" id="KW-0597">Phosphoprotein</keyword>
<dbReference type="InterPro" id="IPR036388">
    <property type="entry name" value="WH-like_DNA-bd_sf"/>
</dbReference>
<dbReference type="GO" id="GO:0000976">
    <property type="term" value="F:transcription cis-regulatory region binding"/>
    <property type="evidence" value="ECO:0007669"/>
    <property type="project" value="TreeGrafter"/>
</dbReference>
<dbReference type="Proteomes" id="UP000518091">
    <property type="component" value="Unassembled WGS sequence"/>
</dbReference>
<evidence type="ECO:0000256" key="2">
    <source>
        <dbReference type="ARBA" id="ARBA00023125"/>
    </source>
</evidence>
<evidence type="ECO:0000313" key="11">
    <source>
        <dbReference type="Proteomes" id="UP000814353"/>
    </source>
</evidence>
<dbReference type="Gene3D" id="1.10.10.10">
    <property type="entry name" value="Winged helix-like DNA-binding domain superfamily/Winged helix DNA-binding domain"/>
    <property type="match status" value="1"/>
</dbReference>
<protein>
    <submittedName>
        <fullName evidence="8">Response regulator transcription factor</fullName>
    </submittedName>
</protein>
<accession>A0A7V9VYG6</accession>
<dbReference type="SUPFAM" id="SSF52172">
    <property type="entry name" value="CheY-like"/>
    <property type="match status" value="1"/>
</dbReference>
<feature type="modified residue" description="4-aspartylphosphate" evidence="4">
    <location>
        <position position="51"/>
    </location>
</feature>
<dbReference type="GO" id="GO:0005829">
    <property type="term" value="C:cytosol"/>
    <property type="evidence" value="ECO:0007669"/>
    <property type="project" value="TreeGrafter"/>
</dbReference>
<evidence type="ECO:0000313" key="8">
    <source>
        <dbReference type="EMBL" id="MBA2777753.1"/>
    </source>
</evidence>
<dbReference type="GO" id="GO:0032993">
    <property type="term" value="C:protein-DNA complex"/>
    <property type="evidence" value="ECO:0007669"/>
    <property type="project" value="TreeGrafter"/>
</dbReference>
<evidence type="ECO:0000256" key="3">
    <source>
        <dbReference type="ARBA" id="ARBA00023163"/>
    </source>
</evidence>
<dbReference type="GO" id="GO:0000156">
    <property type="term" value="F:phosphorelay response regulator activity"/>
    <property type="evidence" value="ECO:0007669"/>
    <property type="project" value="TreeGrafter"/>
</dbReference>
<reference evidence="8 10" key="2">
    <citation type="submission" date="2020-07" db="EMBL/GenBank/DDBJ databases">
        <title>Identification of Halomonas strains.</title>
        <authorList>
            <person name="Xiao Z."/>
            <person name="Shen J."/>
        </authorList>
    </citation>
    <scope>NUCLEOTIDE SEQUENCE [LARGE SCALE GENOMIC DNA]</scope>
    <source>
        <strain evidence="8 10">DSM 17331</strain>
    </source>
</reference>
<dbReference type="PROSITE" id="PS50110">
    <property type="entry name" value="RESPONSE_REGULATORY"/>
    <property type="match status" value="1"/>
</dbReference>
<dbReference type="Pfam" id="PF00072">
    <property type="entry name" value="Response_reg"/>
    <property type="match status" value="1"/>
</dbReference>
<dbReference type="InterPro" id="IPR011006">
    <property type="entry name" value="CheY-like_superfamily"/>
</dbReference>